<dbReference type="STRING" id="214684.Q5K7D8"/>
<dbReference type="GO" id="GO:0003700">
    <property type="term" value="F:DNA-binding transcription factor activity"/>
    <property type="evidence" value="ECO:0000318"/>
    <property type="project" value="GO_Central"/>
</dbReference>
<feature type="domain" description="Myb-like" evidence="5">
    <location>
        <begin position="439"/>
        <end position="517"/>
    </location>
</feature>
<dbReference type="InterPro" id="IPR001005">
    <property type="entry name" value="SANT/Myb"/>
</dbReference>
<gene>
    <name evidence="8" type="ordered locus">CNN00200</name>
</gene>
<name>Q5K7D8_CRYD1</name>
<accession>Q55HV4</accession>
<evidence type="ECO:0000256" key="4">
    <source>
        <dbReference type="SAM" id="MobiDB-lite"/>
    </source>
</evidence>
<dbReference type="Pfam" id="PF00249">
    <property type="entry name" value="Myb_DNA-binding"/>
    <property type="match status" value="1"/>
</dbReference>
<feature type="compositionally biased region" description="Basic and acidic residues" evidence="4">
    <location>
        <begin position="31"/>
        <end position="51"/>
    </location>
</feature>
<feature type="region of interest" description="Disordered" evidence="4">
    <location>
        <begin position="1"/>
        <end position="215"/>
    </location>
</feature>
<dbReference type="GO" id="GO:0006355">
    <property type="term" value="P:regulation of DNA-templated transcription"/>
    <property type="evidence" value="ECO:0000318"/>
    <property type="project" value="GO_Central"/>
</dbReference>
<dbReference type="InterPro" id="IPR009057">
    <property type="entry name" value="Homeodomain-like_sf"/>
</dbReference>
<proteinExistence type="predicted"/>
<evidence type="ECO:0000259" key="7">
    <source>
        <dbReference type="PROSITE" id="PS51294"/>
    </source>
</evidence>
<keyword evidence="2" id="KW-0238">DNA-binding</keyword>
<sequence>MEGIELGIQDLDHSYQIDTQALSSDDEEDRQQEPERPTKRKRTKEEKERRRSEKRARKEKRRSGAAQTAQVQAQAQAGIEAEVAEAPTDYDEVEQVVEDAPVSEGDKKRKEKKHKKDKSKGKGKGKKKEGSEEQEEEDREAIAASAVATLAQALVSSESGKVAPSVDKVQTPSRPTAATSTIATSRIGPTQYGSIKIKKGPLESSPAPPASSLTPALPATQLIPVTPFTAASTDASSFAVRDKINSLKHPKSSSNASKAIRSTRKGEDTKESDAQLRLRFQDPKAQEEWLASTSIGKTELLRLEKEGILSYKKGKFTEDEKVSIKKALENYQKIHRISSFDLVELVMTKTLQATDKETVREFWKDIAASVPGRPILNVQPFVRRMLDPKAHKGRWTPEEDELLLRAYAQHPREWTKISSIVDRTEVDCRDRYLKELVNRDTRTAGRWTKDEEDKLEEVVNRVAKGLRAEQVHGEKRKGLEEGAELVEPSDVPWDIVSKEMGNTRSMTQCRIKYRDAIWPRKLGLGKDDHVGRTLKVLTRLKNLNYESEKHISWSQVRETLEKYSLKEIRNSYTNLKKSVMSDPHVASLNYPELINVMYDKAVMQRGRKVRADQRDYPSKETVESGDEAY</sequence>
<feature type="compositionally biased region" description="Acidic residues" evidence="4">
    <location>
        <begin position="88"/>
        <end position="97"/>
    </location>
</feature>
<dbReference type="AlphaFoldDB" id="Q5K7D8"/>
<evidence type="ECO:0000256" key="1">
    <source>
        <dbReference type="ARBA" id="ARBA00004123"/>
    </source>
</evidence>
<evidence type="ECO:0000259" key="5">
    <source>
        <dbReference type="PROSITE" id="PS50090"/>
    </source>
</evidence>
<dbReference type="GO" id="GO:0000976">
    <property type="term" value="F:transcription cis-regulatory region binding"/>
    <property type="evidence" value="ECO:0000318"/>
    <property type="project" value="GO_Central"/>
</dbReference>
<evidence type="ECO:0000256" key="2">
    <source>
        <dbReference type="ARBA" id="ARBA00023125"/>
    </source>
</evidence>
<dbReference type="eggNOG" id="KOG0051">
    <property type="taxonomic scope" value="Eukaryota"/>
</dbReference>
<reference evidence="8 9" key="1">
    <citation type="journal article" date="2005" name="Science">
        <title>The genome of the basidiomycetous yeast and human pathogen Cryptococcus neoformans.</title>
        <authorList>
            <person name="Loftus B.J."/>
            <person name="Fung E."/>
            <person name="Roncaglia P."/>
            <person name="Rowley D."/>
            <person name="Amedeo P."/>
            <person name="Bruno D."/>
            <person name="Vamathevan J."/>
            <person name="Miranda M."/>
            <person name="Anderson I.J."/>
            <person name="Fraser J.A."/>
            <person name="Allen J.E."/>
            <person name="Bosdet I.E."/>
            <person name="Brent M.R."/>
            <person name="Chiu R."/>
            <person name="Doering T.L."/>
            <person name="Donlin M.J."/>
            <person name="D'Souza C.A."/>
            <person name="Fox D.S."/>
            <person name="Grinberg V."/>
            <person name="Fu J."/>
            <person name="Fukushima M."/>
            <person name="Haas B.J."/>
            <person name="Huang J.C."/>
            <person name="Janbon G."/>
            <person name="Jones S.J."/>
            <person name="Koo H.L."/>
            <person name="Krzywinski M.I."/>
            <person name="Kwon-Chung J.K."/>
            <person name="Lengeler K.B."/>
            <person name="Maiti R."/>
            <person name="Marra M.A."/>
            <person name="Marra R.E."/>
            <person name="Mathewson C.A."/>
            <person name="Mitchell T.G."/>
            <person name="Pertea M."/>
            <person name="Riggs F.R."/>
            <person name="Salzberg S.L."/>
            <person name="Schein J.E."/>
            <person name="Shvartsbeyn A."/>
            <person name="Shin H."/>
            <person name="Shumway M."/>
            <person name="Specht C.A."/>
            <person name="Suh B.B."/>
            <person name="Tenney A."/>
            <person name="Utterback T.R."/>
            <person name="Wickes B.L."/>
            <person name="Wortman J.R."/>
            <person name="Wye N.H."/>
            <person name="Kronstad J.W."/>
            <person name="Lodge J.K."/>
            <person name="Heitman J."/>
            <person name="Davis R.W."/>
            <person name="Fraser C.M."/>
            <person name="Hyman R.W."/>
        </authorList>
    </citation>
    <scope>NUCLEOTIDE SEQUENCE [LARGE SCALE GENOMIC DNA]</scope>
    <source>
        <strain evidence="9">JEC21 / ATCC MYA-565</strain>
    </source>
</reference>
<feature type="domain" description="HTH myb-type" evidence="7">
    <location>
        <begin position="387"/>
        <end position="440"/>
    </location>
</feature>
<dbReference type="InterPro" id="IPR051651">
    <property type="entry name" value="DMTF1_DNA-bind_reg"/>
</dbReference>
<dbReference type="PANTHER" id="PTHR46380:SF2">
    <property type="entry name" value="CYCLIN-D-BINDING MYB-LIKE TRANSCRIPTION FACTOR 1"/>
    <property type="match status" value="1"/>
</dbReference>
<comment type="subcellular location">
    <subcellularLocation>
        <location evidence="1">Nucleus</location>
    </subcellularLocation>
</comment>
<feature type="compositionally biased region" description="Low complexity" evidence="4">
    <location>
        <begin position="142"/>
        <end position="157"/>
    </location>
</feature>
<evidence type="ECO:0000256" key="3">
    <source>
        <dbReference type="ARBA" id="ARBA00023242"/>
    </source>
</evidence>
<dbReference type="InterPro" id="IPR017884">
    <property type="entry name" value="SANT_dom"/>
</dbReference>
<dbReference type="InterPro" id="IPR017930">
    <property type="entry name" value="Myb_dom"/>
</dbReference>
<organism evidence="8 9">
    <name type="scientific">Cryptococcus deneoformans (strain JEC21 / ATCC MYA-565)</name>
    <name type="common">Cryptococcus neoformans var. neoformans serotype D</name>
    <dbReference type="NCBI Taxonomy" id="214684"/>
    <lineage>
        <taxon>Eukaryota</taxon>
        <taxon>Fungi</taxon>
        <taxon>Dikarya</taxon>
        <taxon>Basidiomycota</taxon>
        <taxon>Agaricomycotina</taxon>
        <taxon>Tremellomycetes</taxon>
        <taxon>Tremellales</taxon>
        <taxon>Cryptococcaceae</taxon>
        <taxon>Cryptococcus</taxon>
        <taxon>Cryptococcus neoformans species complex</taxon>
    </lineage>
</organism>
<dbReference type="RefSeq" id="XP_024514036.1">
    <property type="nucleotide sequence ID" value="XM_024658354.1"/>
</dbReference>
<feature type="compositionally biased region" description="Basic residues" evidence="4">
    <location>
        <begin position="109"/>
        <end position="127"/>
    </location>
</feature>
<keyword evidence="3" id="KW-0539">Nucleus</keyword>
<dbReference type="PROSITE" id="PS50090">
    <property type="entry name" value="MYB_LIKE"/>
    <property type="match status" value="2"/>
</dbReference>
<dbReference type="CDD" id="cd00167">
    <property type="entry name" value="SANT"/>
    <property type="match status" value="2"/>
</dbReference>
<dbReference type="GeneID" id="3255349"/>
<dbReference type="HOGENOM" id="CLU_437430_0_0_1"/>
<dbReference type="PANTHER" id="PTHR46380">
    <property type="entry name" value="CYCLIN-D-BINDING MYB-LIKE TRANSCRIPTION FACTOR 1"/>
    <property type="match status" value="1"/>
</dbReference>
<accession>Q5K7D8</accession>
<dbReference type="Gene3D" id="1.10.10.60">
    <property type="entry name" value="Homeodomain-like"/>
    <property type="match status" value="2"/>
</dbReference>
<dbReference type="SUPFAM" id="SSF46689">
    <property type="entry name" value="Homeodomain-like"/>
    <property type="match status" value="1"/>
</dbReference>
<evidence type="ECO:0000313" key="8">
    <source>
        <dbReference type="EMBL" id="AAW47011.2"/>
    </source>
</evidence>
<dbReference type="KEGG" id="cne:CNN00200"/>
<feature type="domain" description="Myb-like" evidence="5">
    <location>
        <begin position="387"/>
        <end position="436"/>
    </location>
</feature>
<feature type="region of interest" description="Disordered" evidence="4">
    <location>
        <begin position="608"/>
        <end position="629"/>
    </location>
</feature>
<dbReference type="VEuPathDB" id="FungiDB:CNN00200"/>
<dbReference type="InParanoid" id="Q5K7D8"/>
<dbReference type="Proteomes" id="UP000002149">
    <property type="component" value="Chromosome 14"/>
</dbReference>
<feature type="region of interest" description="Disordered" evidence="4">
    <location>
        <begin position="246"/>
        <end position="274"/>
    </location>
</feature>
<feature type="domain" description="SANT" evidence="6">
    <location>
        <begin position="390"/>
        <end position="438"/>
    </location>
</feature>
<dbReference type="PROSITE" id="PS51293">
    <property type="entry name" value="SANT"/>
    <property type="match status" value="1"/>
</dbReference>
<dbReference type="PROSITE" id="PS51294">
    <property type="entry name" value="HTH_MYB"/>
    <property type="match status" value="1"/>
</dbReference>
<dbReference type="GO" id="GO:0005634">
    <property type="term" value="C:nucleus"/>
    <property type="evidence" value="ECO:0000318"/>
    <property type="project" value="GO_Central"/>
</dbReference>
<keyword evidence="9" id="KW-1185">Reference proteome</keyword>
<dbReference type="OrthoDB" id="39591at2759"/>
<dbReference type="PaxDb" id="214684-Q5K7D8"/>
<feature type="compositionally biased region" description="Low complexity" evidence="4">
    <location>
        <begin position="171"/>
        <end position="187"/>
    </location>
</feature>
<evidence type="ECO:0000313" key="9">
    <source>
        <dbReference type="Proteomes" id="UP000002149"/>
    </source>
</evidence>
<feature type="compositionally biased region" description="Low complexity" evidence="4">
    <location>
        <begin position="64"/>
        <end position="86"/>
    </location>
</feature>
<feature type="compositionally biased region" description="Basic and acidic residues" evidence="4">
    <location>
        <begin position="264"/>
        <end position="274"/>
    </location>
</feature>
<dbReference type="EMBL" id="AE017356">
    <property type="protein sequence ID" value="AAW47011.2"/>
    <property type="molecule type" value="Genomic_DNA"/>
</dbReference>
<evidence type="ECO:0000259" key="6">
    <source>
        <dbReference type="PROSITE" id="PS51293"/>
    </source>
</evidence>
<dbReference type="SMART" id="SM00717">
    <property type="entry name" value="SANT"/>
    <property type="match status" value="3"/>
</dbReference>
<feature type="compositionally biased region" description="Basic and acidic residues" evidence="4">
    <location>
        <begin position="609"/>
        <end position="622"/>
    </location>
</feature>
<protein>
    <submittedName>
        <fullName evidence="8">Nucleolus protein, putative</fullName>
    </submittedName>
</protein>
<feature type="compositionally biased region" description="Basic residues" evidence="4">
    <location>
        <begin position="52"/>
        <end position="63"/>
    </location>
</feature>